<evidence type="ECO:0000256" key="1">
    <source>
        <dbReference type="SAM" id="MobiDB-lite"/>
    </source>
</evidence>
<reference evidence="2 3" key="1">
    <citation type="submission" date="2019-08" db="EMBL/GenBank/DDBJ databases">
        <title>The genome of the soybean aphid Biotype 1, its phylome, world population structure and adaptation to the North American continent.</title>
        <authorList>
            <person name="Giordano R."/>
            <person name="Donthu R.K."/>
            <person name="Hernandez A.G."/>
            <person name="Wright C.L."/>
            <person name="Zimin A.V."/>
        </authorList>
    </citation>
    <scope>NUCLEOTIDE SEQUENCE [LARGE SCALE GENOMIC DNA]</scope>
    <source>
        <tissue evidence="2">Whole aphids</tissue>
    </source>
</reference>
<dbReference type="AlphaFoldDB" id="A0A6G0TY28"/>
<dbReference type="Proteomes" id="UP000475862">
    <property type="component" value="Unassembled WGS sequence"/>
</dbReference>
<protein>
    <submittedName>
        <fullName evidence="2">Uncharacterized protein</fullName>
    </submittedName>
</protein>
<name>A0A6G0TY28_APHGL</name>
<gene>
    <name evidence="2" type="ORF">AGLY_004259</name>
</gene>
<proteinExistence type="predicted"/>
<evidence type="ECO:0000313" key="2">
    <source>
        <dbReference type="EMBL" id="KAE9541014.1"/>
    </source>
</evidence>
<feature type="region of interest" description="Disordered" evidence="1">
    <location>
        <begin position="151"/>
        <end position="171"/>
    </location>
</feature>
<comment type="caution">
    <text evidence="2">The sequence shown here is derived from an EMBL/GenBank/DDBJ whole genome shotgun (WGS) entry which is preliminary data.</text>
</comment>
<organism evidence="2 3">
    <name type="scientific">Aphis glycines</name>
    <name type="common">Soybean aphid</name>
    <dbReference type="NCBI Taxonomy" id="307491"/>
    <lineage>
        <taxon>Eukaryota</taxon>
        <taxon>Metazoa</taxon>
        <taxon>Ecdysozoa</taxon>
        <taxon>Arthropoda</taxon>
        <taxon>Hexapoda</taxon>
        <taxon>Insecta</taxon>
        <taxon>Pterygota</taxon>
        <taxon>Neoptera</taxon>
        <taxon>Paraneoptera</taxon>
        <taxon>Hemiptera</taxon>
        <taxon>Sternorrhyncha</taxon>
        <taxon>Aphidomorpha</taxon>
        <taxon>Aphidoidea</taxon>
        <taxon>Aphididae</taxon>
        <taxon>Aphidini</taxon>
        <taxon>Aphis</taxon>
        <taxon>Aphis</taxon>
    </lineage>
</organism>
<sequence>MSIPLLVTYIATNYEYRGTDKNNKEIQPFMSKKFDSFKVPHKFKSFTIIRRFNCLYNYQFSSIITATISEALNSLTFSKQSPNTDILFISSNSFIFLSSVVAIYTPFSFGSIEKGLPFENRSIYLHKMLFKYLKIPKIRLKNIASLKKKKRSERTRLDKNVKRRQPTVQLS</sequence>
<keyword evidence="3" id="KW-1185">Reference proteome</keyword>
<accession>A0A6G0TY28</accession>
<evidence type="ECO:0000313" key="3">
    <source>
        <dbReference type="Proteomes" id="UP000475862"/>
    </source>
</evidence>
<dbReference type="EMBL" id="VYZN01000013">
    <property type="protein sequence ID" value="KAE9541014.1"/>
    <property type="molecule type" value="Genomic_DNA"/>
</dbReference>